<evidence type="ECO:0000313" key="2">
    <source>
        <dbReference type="Proteomes" id="UP000573729"/>
    </source>
</evidence>
<evidence type="ECO:0000313" key="1">
    <source>
        <dbReference type="EMBL" id="MBB4667058.1"/>
    </source>
</evidence>
<dbReference type="AlphaFoldDB" id="A0A7W7FJE0"/>
<dbReference type="EMBL" id="JACHMD010000001">
    <property type="protein sequence ID" value="MBB4667058.1"/>
    <property type="molecule type" value="Genomic_DNA"/>
</dbReference>
<dbReference type="RefSeq" id="WP_184217201.1">
    <property type="nucleotide sequence ID" value="NZ_JACHMD010000001.1"/>
</dbReference>
<proteinExistence type="predicted"/>
<gene>
    <name evidence="1" type="ORF">BKA24_001767</name>
</gene>
<sequence length="132" mass="14893">MTGYIWQEGGRLSADRFGCSLGDDQRGTEYSRRYWRQHDDGTFTVITDAVGVEVVQREGQRAEYVITNAVEFLHCDDRTDPGGTEISSRIDYERGINHRSITNLRDATRAARAYAETYGPEAYELYAGEVAA</sequence>
<reference evidence="1 2" key="1">
    <citation type="submission" date="2020-08" db="EMBL/GenBank/DDBJ databases">
        <title>Sequencing the genomes of 1000 actinobacteria strains.</title>
        <authorList>
            <person name="Klenk H.-P."/>
        </authorList>
    </citation>
    <scope>NUCLEOTIDE SEQUENCE [LARGE SCALE GENOMIC DNA]</scope>
    <source>
        <strain evidence="1 2">DSM 24947</strain>
    </source>
</reference>
<keyword evidence="2" id="KW-1185">Reference proteome</keyword>
<organism evidence="1 2">
    <name type="scientific">Microbacterium marinum</name>
    <dbReference type="NCBI Taxonomy" id="421115"/>
    <lineage>
        <taxon>Bacteria</taxon>
        <taxon>Bacillati</taxon>
        <taxon>Actinomycetota</taxon>
        <taxon>Actinomycetes</taxon>
        <taxon>Micrococcales</taxon>
        <taxon>Microbacteriaceae</taxon>
        <taxon>Microbacterium</taxon>
    </lineage>
</organism>
<comment type="caution">
    <text evidence="1">The sequence shown here is derived from an EMBL/GenBank/DDBJ whole genome shotgun (WGS) entry which is preliminary data.</text>
</comment>
<accession>A0A7W7FJE0</accession>
<name>A0A7W7FJE0_9MICO</name>
<protein>
    <submittedName>
        <fullName evidence="1">Uncharacterized protein</fullName>
    </submittedName>
</protein>
<dbReference type="Proteomes" id="UP000573729">
    <property type="component" value="Unassembled WGS sequence"/>
</dbReference>